<evidence type="ECO:0000313" key="1">
    <source>
        <dbReference type="EMBL" id="WBP89495.1"/>
    </source>
</evidence>
<dbReference type="Proteomes" id="UP001212821">
    <property type="component" value="Chromosome"/>
</dbReference>
<keyword evidence="2" id="KW-1185">Reference proteome</keyword>
<accession>A0ABY7Q9X6</accession>
<name>A0ABY7Q9X6_9ACTN</name>
<organism evidence="1 2">
    <name type="scientific">Kitasatospora cathayae</name>
    <dbReference type="NCBI Taxonomy" id="3004092"/>
    <lineage>
        <taxon>Bacteria</taxon>
        <taxon>Bacillati</taxon>
        <taxon>Actinomycetota</taxon>
        <taxon>Actinomycetes</taxon>
        <taxon>Kitasatosporales</taxon>
        <taxon>Streptomycetaceae</taxon>
        <taxon>Kitasatospora</taxon>
    </lineage>
</organism>
<reference evidence="2" key="1">
    <citation type="submission" date="2022-12" db="EMBL/GenBank/DDBJ databases">
        <authorList>
            <person name="Mo P."/>
        </authorList>
    </citation>
    <scope>NUCLEOTIDE SEQUENCE [LARGE SCALE GENOMIC DNA]</scope>
    <source>
        <strain evidence="2">HUAS 3-15</strain>
    </source>
</reference>
<protein>
    <submittedName>
        <fullName evidence="1">Uncharacterized protein</fullName>
    </submittedName>
</protein>
<dbReference type="RefSeq" id="WP_270147833.1">
    <property type="nucleotide sequence ID" value="NZ_CP115450.1"/>
</dbReference>
<dbReference type="EMBL" id="CP115450">
    <property type="protein sequence ID" value="WBP89495.1"/>
    <property type="molecule type" value="Genomic_DNA"/>
</dbReference>
<proteinExistence type="predicted"/>
<sequence>MPTATMSQDGTYRIDMRVTFRVSIGNLATYLASALRHVDDADRLIELMTGLNARQIRDTVRTEMERRGVDYIDGWADQFSYDETVQRLKLAEQQIRRAFPELDKADREQKQTAALAEQPVPVEAPAPATCRHGNAPRQDVAGDPIKACEDGFRAPGYVEYGAFNAEGCFYSGDGCAVDAANAAAEDAEEEDDITWGRMCTDHEGGPANHCRTCNAEEAPTCADCDGDGCHWCHWTGRKGN</sequence>
<gene>
    <name evidence="1" type="ORF">O1G21_29090</name>
</gene>
<evidence type="ECO:0000313" key="2">
    <source>
        <dbReference type="Proteomes" id="UP001212821"/>
    </source>
</evidence>